<dbReference type="AlphaFoldDB" id="A0A9X2XV33"/>
<dbReference type="Proteomes" id="UP001155483">
    <property type="component" value="Unassembled WGS sequence"/>
</dbReference>
<dbReference type="EMBL" id="JAOTIF010000006">
    <property type="protein sequence ID" value="MCU7549656.1"/>
    <property type="molecule type" value="Genomic_DNA"/>
</dbReference>
<comment type="caution">
    <text evidence="1">The sequence shown here is derived from an EMBL/GenBank/DDBJ whole genome shotgun (WGS) entry which is preliminary data.</text>
</comment>
<reference evidence="1" key="1">
    <citation type="submission" date="2022-09" db="EMBL/GenBank/DDBJ databases">
        <authorList>
            <person name="Yuan C."/>
            <person name="Ke Z."/>
        </authorList>
    </citation>
    <scope>NUCLEOTIDE SEQUENCE</scope>
    <source>
        <strain evidence="1">LB-8</strain>
    </source>
</reference>
<dbReference type="Gene3D" id="3.40.630.30">
    <property type="match status" value="1"/>
</dbReference>
<sequence>MNNIQYLQRKDIDEEAWNRCIDTAENGLIYAYTYYLDAMCTAWDALVLNNYEAVMPLPWRKKWGIKYVYPPAFTQQLGIFGNRITKTLHLKSLDLMQRNYVFGEYFFNFHNPPIGLQKTNYVLNLNQNYSSIRQNYKSDLLKNLKRSNRHKLRYQSSSNYQNAVTLFQLEYGSRISHVSANDYKNLNIILKELQKRDQLIIREVFDEKKEILAISVCPKDNKRIYFLLSVTINNGRSKQANHFLLDQLIKEFSGNSLLLDFEGSDIAGIAHFYKNFGAEQQKYFFYRWNQLPWPIKLLKEKSLDAQ</sequence>
<keyword evidence="2" id="KW-1185">Reference proteome</keyword>
<organism evidence="1 2">
    <name type="scientific">Paraflavisolibacter caeni</name>
    <dbReference type="NCBI Taxonomy" id="2982496"/>
    <lineage>
        <taxon>Bacteria</taxon>
        <taxon>Pseudomonadati</taxon>
        <taxon>Bacteroidota</taxon>
        <taxon>Chitinophagia</taxon>
        <taxon>Chitinophagales</taxon>
        <taxon>Chitinophagaceae</taxon>
        <taxon>Paraflavisolibacter</taxon>
    </lineage>
</organism>
<name>A0A9X2XV33_9BACT</name>
<evidence type="ECO:0000313" key="1">
    <source>
        <dbReference type="EMBL" id="MCU7549656.1"/>
    </source>
</evidence>
<dbReference type="RefSeq" id="WP_279297097.1">
    <property type="nucleotide sequence ID" value="NZ_JAOTIF010000006.1"/>
</dbReference>
<evidence type="ECO:0000313" key="2">
    <source>
        <dbReference type="Proteomes" id="UP001155483"/>
    </source>
</evidence>
<dbReference type="InterPro" id="IPR016181">
    <property type="entry name" value="Acyl_CoA_acyltransferase"/>
</dbReference>
<evidence type="ECO:0008006" key="3">
    <source>
        <dbReference type="Google" id="ProtNLM"/>
    </source>
</evidence>
<accession>A0A9X2XV33</accession>
<protein>
    <recommendedName>
        <fullName evidence="3">GNAT family N-acetyltransferase</fullName>
    </recommendedName>
</protein>
<proteinExistence type="predicted"/>
<reference evidence="1" key="2">
    <citation type="submission" date="2023-04" db="EMBL/GenBank/DDBJ databases">
        <title>Paracnuella aquatica gen. nov., sp. nov., a member of the family Chitinophagaceae isolated from a hot spring.</title>
        <authorList>
            <person name="Wang C."/>
        </authorList>
    </citation>
    <scope>NUCLEOTIDE SEQUENCE</scope>
    <source>
        <strain evidence="1">LB-8</strain>
    </source>
</reference>
<gene>
    <name evidence="1" type="ORF">OCK74_11055</name>
</gene>
<dbReference type="SUPFAM" id="SSF55729">
    <property type="entry name" value="Acyl-CoA N-acyltransferases (Nat)"/>
    <property type="match status" value="1"/>
</dbReference>